<comment type="caution">
    <text evidence="4">The sequence shown here is derived from an EMBL/GenBank/DDBJ whole genome shotgun (WGS) entry which is preliminary data.</text>
</comment>
<dbReference type="RefSeq" id="WP_205291425.1">
    <property type="nucleotide sequence ID" value="NZ_CP074406.1"/>
</dbReference>
<dbReference type="Pfam" id="PF13673">
    <property type="entry name" value="Acetyltransf_10"/>
    <property type="match status" value="1"/>
</dbReference>
<evidence type="ECO:0000313" key="5">
    <source>
        <dbReference type="Proteomes" id="UP000663791"/>
    </source>
</evidence>
<evidence type="ECO:0000259" key="3">
    <source>
        <dbReference type="PROSITE" id="PS51186"/>
    </source>
</evidence>
<evidence type="ECO:0000313" key="4">
    <source>
        <dbReference type="EMBL" id="MBM9460113.1"/>
    </source>
</evidence>
<dbReference type="PROSITE" id="PS51186">
    <property type="entry name" value="GNAT"/>
    <property type="match status" value="1"/>
</dbReference>
<dbReference type="InterPro" id="IPR053144">
    <property type="entry name" value="Acetyltransferase_Butenolide"/>
</dbReference>
<dbReference type="PANTHER" id="PTHR43233">
    <property type="entry name" value="FAMILY N-ACETYLTRANSFERASE, PUTATIVE (AFU_ORTHOLOGUE AFUA_6G03350)-RELATED"/>
    <property type="match status" value="1"/>
</dbReference>
<accession>A0A938Y4Z3</accession>
<dbReference type="CDD" id="cd04301">
    <property type="entry name" value="NAT_SF"/>
    <property type="match status" value="1"/>
</dbReference>
<dbReference type="PANTHER" id="PTHR43233:SF1">
    <property type="entry name" value="FAMILY N-ACETYLTRANSFERASE, PUTATIVE (AFU_ORTHOLOGUE AFUA_6G03350)-RELATED"/>
    <property type="match status" value="1"/>
</dbReference>
<dbReference type="Proteomes" id="UP000663791">
    <property type="component" value="Unassembled WGS sequence"/>
</dbReference>
<dbReference type="GO" id="GO:0016747">
    <property type="term" value="F:acyltransferase activity, transferring groups other than amino-acyl groups"/>
    <property type="evidence" value="ECO:0007669"/>
    <property type="project" value="InterPro"/>
</dbReference>
<dbReference type="SUPFAM" id="SSF55729">
    <property type="entry name" value="Acyl-CoA N-acyltransferases (Nat)"/>
    <property type="match status" value="1"/>
</dbReference>
<evidence type="ECO:0000256" key="1">
    <source>
        <dbReference type="SAM" id="Coils"/>
    </source>
</evidence>
<feature type="domain" description="N-acetyltransferase" evidence="3">
    <location>
        <begin position="98"/>
        <end position="253"/>
    </location>
</feature>
<proteinExistence type="predicted"/>
<feature type="compositionally biased region" description="Low complexity" evidence="2">
    <location>
        <begin position="83"/>
        <end position="102"/>
    </location>
</feature>
<name>A0A938Y4Z3_9ACTN</name>
<dbReference type="Gene3D" id="3.40.630.30">
    <property type="match status" value="1"/>
</dbReference>
<keyword evidence="1" id="KW-0175">Coiled coil</keyword>
<keyword evidence="5" id="KW-1185">Reference proteome</keyword>
<dbReference type="EMBL" id="JAERTX010000007">
    <property type="protein sequence ID" value="MBM9460113.1"/>
    <property type="molecule type" value="Genomic_DNA"/>
</dbReference>
<dbReference type="InterPro" id="IPR000182">
    <property type="entry name" value="GNAT_dom"/>
</dbReference>
<dbReference type="AlphaFoldDB" id="A0A938Y4Z3"/>
<feature type="coiled-coil region" evidence="1">
    <location>
        <begin position="46"/>
        <end position="73"/>
    </location>
</feature>
<reference evidence="4" key="1">
    <citation type="submission" date="2021-01" db="EMBL/GenBank/DDBJ databases">
        <title>Novel species in genus Nocardioides.</title>
        <authorList>
            <person name="Zhang G."/>
        </authorList>
    </citation>
    <scope>NUCLEOTIDE SEQUENCE</scope>
    <source>
        <strain evidence="4">Zg-536</strain>
    </source>
</reference>
<feature type="region of interest" description="Disordered" evidence="2">
    <location>
        <begin position="75"/>
        <end position="111"/>
    </location>
</feature>
<organism evidence="4 5">
    <name type="scientific">Nocardioides faecalis</name>
    <dbReference type="NCBI Taxonomy" id="2803858"/>
    <lineage>
        <taxon>Bacteria</taxon>
        <taxon>Bacillati</taxon>
        <taxon>Actinomycetota</taxon>
        <taxon>Actinomycetes</taxon>
        <taxon>Propionibacteriales</taxon>
        <taxon>Nocardioidaceae</taxon>
        <taxon>Nocardioides</taxon>
    </lineage>
</organism>
<gene>
    <name evidence="4" type="ORF">JK386_09370</name>
</gene>
<sequence length="253" mass="26614">MITLVDGVGDFFACADSTSTSYSTFSQAAVRAASARVATRGDGGEKEKLTAQVRTLTGERSNLEAKVDDLTEKVVAPESPAWTPSTTGTRTVTGTGSSASRPLARRPELAPPILDRVGDAAAGLVRTPPTLEEYLVLRAASGLTPKLAVEGEGALSGSWCWSVVKHEGRAVAMGRVIGDGSWYFHIADMATLPEQQGRGLGRRVLADLLAQIAEAAPAEPYVTLMADAPGRKLYESMGFVETAPKSVGMRLAH</sequence>
<evidence type="ECO:0000256" key="2">
    <source>
        <dbReference type="SAM" id="MobiDB-lite"/>
    </source>
</evidence>
<dbReference type="InterPro" id="IPR016181">
    <property type="entry name" value="Acyl_CoA_acyltransferase"/>
</dbReference>
<protein>
    <submittedName>
        <fullName evidence="4">GNAT family N-acetyltransferase</fullName>
    </submittedName>
</protein>